<dbReference type="Proteomes" id="UP001291623">
    <property type="component" value="Unassembled WGS sequence"/>
</dbReference>
<evidence type="ECO:0000313" key="2">
    <source>
        <dbReference type="EMBL" id="KAK4349141.1"/>
    </source>
</evidence>
<reference evidence="2" key="1">
    <citation type="submission" date="2023-12" db="EMBL/GenBank/DDBJ databases">
        <title>Genome assembly of Anisodus tanguticus.</title>
        <authorList>
            <person name="Wang Y.-J."/>
        </authorList>
    </citation>
    <scope>NUCLEOTIDE SEQUENCE</scope>
    <source>
        <strain evidence="2">KB-2021</strain>
        <tissue evidence="2">Leaf</tissue>
    </source>
</reference>
<feature type="compositionally biased region" description="Polar residues" evidence="1">
    <location>
        <begin position="1"/>
        <end position="12"/>
    </location>
</feature>
<evidence type="ECO:0000256" key="1">
    <source>
        <dbReference type="SAM" id="MobiDB-lite"/>
    </source>
</evidence>
<protein>
    <submittedName>
        <fullName evidence="2">Uncharacterized protein</fullName>
    </submittedName>
</protein>
<gene>
    <name evidence="2" type="ORF">RND71_031896</name>
</gene>
<dbReference type="AlphaFoldDB" id="A0AAE1RC66"/>
<proteinExistence type="predicted"/>
<feature type="region of interest" description="Disordered" evidence="1">
    <location>
        <begin position="1"/>
        <end position="27"/>
    </location>
</feature>
<evidence type="ECO:0000313" key="3">
    <source>
        <dbReference type="Proteomes" id="UP001291623"/>
    </source>
</evidence>
<dbReference type="EMBL" id="JAVYJV010000017">
    <property type="protein sequence ID" value="KAK4349141.1"/>
    <property type="molecule type" value="Genomic_DNA"/>
</dbReference>
<organism evidence="2 3">
    <name type="scientific">Anisodus tanguticus</name>
    <dbReference type="NCBI Taxonomy" id="243964"/>
    <lineage>
        <taxon>Eukaryota</taxon>
        <taxon>Viridiplantae</taxon>
        <taxon>Streptophyta</taxon>
        <taxon>Embryophyta</taxon>
        <taxon>Tracheophyta</taxon>
        <taxon>Spermatophyta</taxon>
        <taxon>Magnoliopsida</taxon>
        <taxon>eudicotyledons</taxon>
        <taxon>Gunneridae</taxon>
        <taxon>Pentapetalae</taxon>
        <taxon>asterids</taxon>
        <taxon>lamiids</taxon>
        <taxon>Solanales</taxon>
        <taxon>Solanaceae</taxon>
        <taxon>Solanoideae</taxon>
        <taxon>Hyoscyameae</taxon>
        <taxon>Anisodus</taxon>
    </lineage>
</organism>
<name>A0AAE1RC66_9SOLA</name>
<sequence length="54" mass="6040">MRAHGTSTTTPRPGTKRAKSNIPKNSGSHEGIFLVLLRNKLRPPVPLAYLWLFI</sequence>
<keyword evidence="3" id="KW-1185">Reference proteome</keyword>
<comment type="caution">
    <text evidence="2">The sequence shown here is derived from an EMBL/GenBank/DDBJ whole genome shotgun (WGS) entry which is preliminary data.</text>
</comment>
<accession>A0AAE1RC66</accession>